<organism evidence="1 2">
    <name type="scientific">Leptospira semungkisensis</name>
    <dbReference type="NCBI Taxonomy" id="2484985"/>
    <lineage>
        <taxon>Bacteria</taxon>
        <taxon>Pseudomonadati</taxon>
        <taxon>Spirochaetota</taxon>
        <taxon>Spirochaetia</taxon>
        <taxon>Leptospirales</taxon>
        <taxon>Leptospiraceae</taxon>
        <taxon>Leptospira</taxon>
    </lineage>
</organism>
<name>A0A4R9G6K8_9LEPT</name>
<dbReference type="RefSeq" id="WP_135584534.1">
    <property type="nucleotide sequence ID" value="NZ_RQEP01000005.1"/>
</dbReference>
<reference evidence="1" key="1">
    <citation type="journal article" date="2019" name="PLoS Negl. Trop. Dis.">
        <title>Revisiting the worldwide diversity of Leptospira species in the environment.</title>
        <authorList>
            <person name="Vincent A.T."/>
            <person name="Schiettekatte O."/>
            <person name="Bourhy P."/>
            <person name="Veyrier F.J."/>
            <person name="Picardeau M."/>
        </authorList>
    </citation>
    <scope>NUCLEOTIDE SEQUENCE [LARGE SCALE GENOMIC DNA]</scope>
    <source>
        <strain evidence="1">SSS9</strain>
    </source>
</reference>
<accession>A0A4R9G6K8</accession>
<gene>
    <name evidence="1" type="ORF">EHO59_02810</name>
</gene>
<evidence type="ECO:0000313" key="2">
    <source>
        <dbReference type="Proteomes" id="UP000297453"/>
    </source>
</evidence>
<keyword evidence="2" id="KW-1185">Reference proteome</keyword>
<protein>
    <submittedName>
        <fullName evidence="1">DUF1289 domain-containing protein</fullName>
    </submittedName>
</protein>
<dbReference type="EMBL" id="RQEP01000005">
    <property type="protein sequence ID" value="TGK07061.1"/>
    <property type="molecule type" value="Genomic_DNA"/>
</dbReference>
<dbReference type="PANTHER" id="PTHR35175">
    <property type="entry name" value="DUF1289 DOMAIN-CONTAINING PROTEIN"/>
    <property type="match status" value="1"/>
</dbReference>
<dbReference type="AlphaFoldDB" id="A0A4R9G6K8"/>
<dbReference type="Pfam" id="PF06945">
    <property type="entry name" value="DUF1289"/>
    <property type="match status" value="1"/>
</dbReference>
<comment type="caution">
    <text evidence="1">The sequence shown here is derived from an EMBL/GenBank/DDBJ whole genome shotgun (WGS) entry which is preliminary data.</text>
</comment>
<dbReference type="Proteomes" id="UP000297453">
    <property type="component" value="Unassembled WGS sequence"/>
</dbReference>
<dbReference type="PANTHER" id="PTHR35175:SF2">
    <property type="entry name" value="DUF1289 DOMAIN-CONTAINING PROTEIN"/>
    <property type="match status" value="1"/>
</dbReference>
<sequence>MIVRSPCIKICTMDPETGLCEGCFRTLEEIGRWVIYTEEERKAIRIKIDERKESLGKDYFRNS</sequence>
<dbReference type="OrthoDB" id="9811423at2"/>
<proteinExistence type="predicted"/>
<evidence type="ECO:0000313" key="1">
    <source>
        <dbReference type="EMBL" id="TGK07061.1"/>
    </source>
</evidence>
<dbReference type="InterPro" id="IPR010710">
    <property type="entry name" value="DUF1289"/>
</dbReference>